<proteinExistence type="predicted"/>
<name>A0A2X0N2H5_9BASI</name>
<dbReference type="EMBL" id="FQNC01000064">
    <property type="protein sequence ID" value="SGY98180.1"/>
    <property type="molecule type" value="Genomic_DNA"/>
</dbReference>
<keyword evidence="2" id="KW-1185">Reference proteome</keyword>
<accession>A0A2X0N2H5</accession>
<dbReference type="Proteomes" id="UP000249464">
    <property type="component" value="Unassembled WGS sequence"/>
</dbReference>
<gene>
    <name evidence="1" type="primary">BQ5605_C035g11448</name>
    <name evidence="1" type="ORF">BQ5605_C035G11448</name>
</gene>
<sequence length="96" mass="10239">MLGSSFSFTRRAQPTSNYQDGRTYLFVTFADELISGPASAILEPAAEGAGAGKPCEAVGEAVEADMLGGMMHFGQNPGRMFRLIWRNSTVGACRFG</sequence>
<dbReference type="AlphaFoldDB" id="A0A2X0N2H5"/>
<organism evidence="1 2">
    <name type="scientific">Microbotryum silenes-dioicae</name>
    <dbReference type="NCBI Taxonomy" id="796604"/>
    <lineage>
        <taxon>Eukaryota</taxon>
        <taxon>Fungi</taxon>
        <taxon>Dikarya</taxon>
        <taxon>Basidiomycota</taxon>
        <taxon>Pucciniomycotina</taxon>
        <taxon>Microbotryomycetes</taxon>
        <taxon>Microbotryales</taxon>
        <taxon>Microbotryaceae</taxon>
        <taxon>Microbotryum</taxon>
    </lineage>
</organism>
<protein>
    <submittedName>
        <fullName evidence="1">BQ5605_C035g11448 protein</fullName>
    </submittedName>
</protein>
<evidence type="ECO:0000313" key="2">
    <source>
        <dbReference type="Proteomes" id="UP000249464"/>
    </source>
</evidence>
<evidence type="ECO:0000313" key="1">
    <source>
        <dbReference type="EMBL" id="SGY98180.1"/>
    </source>
</evidence>
<reference evidence="1 2" key="1">
    <citation type="submission" date="2016-11" db="EMBL/GenBank/DDBJ databases">
        <authorList>
            <person name="Jaros S."/>
            <person name="Januszkiewicz K."/>
            <person name="Wedrychowicz H."/>
        </authorList>
    </citation>
    <scope>NUCLEOTIDE SEQUENCE [LARGE SCALE GENOMIC DNA]</scope>
</reference>